<dbReference type="PANTHER" id="PTHR35101:SF12">
    <property type="entry name" value="OS02G0162600 PROTEIN"/>
    <property type="match status" value="1"/>
</dbReference>
<name>A0AA88XAR6_9ASTE</name>
<evidence type="ECO:0000313" key="2">
    <source>
        <dbReference type="Proteomes" id="UP001188597"/>
    </source>
</evidence>
<dbReference type="AlphaFoldDB" id="A0AA88XAR6"/>
<organism evidence="1 2">
    <name type="scientific">Escallonia herrerae</name>
    <dbReference type="NCBI Taxonomy" id="1293975"/>
    <lineage>
        <taxon>Eukaryota</taxon>
        <taxon>Viridiplantae</taxon>
        <taxon>Streptophyta</taxon>
        <taxon>Embryophyta</taxon>
        <taxon>Tracheophyta</taxon>
        <taxon>Spermatophyta</taxon>
        <taxon>Magnoliopsida</taxon>
        <taxon>eudicotyledons</taxon>
        <taxon>Gunneridae</taxon>
        <taxon>Pentapetalae</taxon>
        <taxon>asterids</taxon>
        <taxon>campanulids</taxon>
        <taxon>Escalloniales</taxon>
        <taxon>Escalloniaceae</taxon>
        <taxon>Escallonia</taxon>
    </lineage>
</organism>
<dbReference type="PANTHER" id="PTHR35101">
    <property type="entry name" value="OS02G0162600 PROTEIN"/>
    <property type="match status" value="1"/>
</dbReference>
<comment type="caution">
    <text evidence="1">The sequence shown here is derived from an EMBL/GenBank/DDBJ whole genome shotgun (WGS) entry which is preliminary data.</text>
</comment>
<accession>A0AA88XAR6</accession>
<reference evidence="1" key="1">
    <citation type="submission" date="2022-12" db="EMBL/GenBank/DDBJ databases">
        <title>Draft genome assemblies for two species of Escallonia (Escalloniales).</title>
        <authorList>
            <person name="Chanderbali A."/>
            <person name="Dervinis C."/>
            <person name="Anghel I."/>
            <person name="Soltis D."/>
            <person name="Soltis P."/>
            <person name="Zapata F."/>
        </authorList>
    </citation>
    <scope>NUCLEOTIDE SEQUENCE</scope>
    <source>
        <strain evidence="1">UCBG64.0493</strain>
        <tissue evidence="1">Leaf</tissue>
    </source>
</reference>
<evidence type="ECO:0000313" key="1">
    <source>
        <dbReference type="EMBL" id="KAK3041149.1"/>
    </source>
</evidence>
<protein>
    <submittedName>
        <fullName evidence="1">Uncharacterized protein</fullName>
    </submittedName>
</protein>
<keyword evidence="2" id="KW-1185">Reference proteome</keyword>
<gene>
    <name evidence="1" type="ORF">RJ639_028628</name>
</gene>
<dbReference type="Proteomes" id="UP001188597">
    <property type="component" value="Unassembled WGS sequence"/>
</dbReference>
<dbReference type="EMBL" id="JAVXUP010000040">
    <property type="protein sequence ID" value="KAK3041149.1"/>
    <property type="molecule type" value="Genomic_DNA"/>
</dbReference>
<sequence length="528" mass="58692">MANSRFARFITEVAPPQFISLMRYRATQMLDTINEEERECSANDSLALAPKSMLSSLSSGAKRALVKEVLTEKAQSRKPFDTHTLRSRLSSYDLKTLRDRCDIPPSIKLRLPDDGEAANMMTIDEIGVYYDRFINGFRVSIHPFFLRKLNAYGLALDQFSPHVLDLTESDLEHIKRLKGAEPLESKYPLKIMSSRGTHGSASGGRGDSLPLFNAQGVLGDIIPDELASIHRVDEEIQDLNFDALISKPQPKKSRAKDFVLGLVTKDKGKEAPGLILLIGLIGTYQLKSLFFKSSSGAWECSSKAIIPMDRIILSTCDISHTANGMVQVTSQSFLLQALAHVRIGVEKLIAAEMVLDEERKSVHVENNFCREAEKKVKDLTKSVGQLELSKASLAVRIASEEATRQEEAEARKVVALTRSHAISSPSLSANAPVKPYKGEETNVIHFFGIPICEKAPSKMMSAKLPVSTKMRWTLPLENVLALDLIKDMLMRGVGRSKRSRSLHSGKRAEEFFLCIRLVRKLPQKDSAN</sequence>
<proteinExistence type="predicted"/>